<dbReference type="InterPro" id="IPR045093">
    <property type="entry name" value="Cullin"/>
</dbReference>
<evidence type="ECO:0000256" key="1">
    <source>
        <dbReference type="SAM" id="MobiDB-lite"/>
    </source>
</evidence>
<dbReference type="PANTHER" id="PTHR22771:SF4">
    <property type="entry name" value="CULLIN 7-RELATED"/>
    <property type="match status" value="1"/>
</dbReference>
<comment type="caution">
    <text evidence="3">The sequence shown here is derived from an EMBL/GenBank/DDBJ whole genome shotgun (WGS) entry which is preliminary data.</text>
</comment>
<name>A0A7K7KSZ5_9AVES</name>
<feature type="non-terminal residue" evidence="3">
    <location>
        <position position="1"/>
    </location>
</feature>
<feature type="compositionally biased region" description="Basic and acidic residues" evidence="1">
    <location>
        <begin position="96"/>
        <end position="106"/>
    </location>
</feature>
<feature type="compositionally biased region" description="Acidic residues" evidence="1">
    <location>
        <begin position="86"/>
        <end position="95"/>
    </location>
</feature>
<proteinExistence type="predicted"/>
<dbReference type="PANTHER" id="PTHR22771">
    <property type="entry name" value="CULLIN AND GALACTOSE-BINDING DOMAIN-CONTAINING"/>
    <property type="match status" value="1"/>
</dbReference>
<evidence type="ECO:0000313" key="4">
    <source>
        <dbReference type="Proteomes" id="UP000525565"/>
    </source>
</evidence>
<dbReference type="Pfam" id="PF23168">
    <property type="entry name" value="CUL7_CUL9_N"/>
    <property type="match status" value="1"/>
</dbReference>
<keyword evidence="4" id="KW-1185">Reference proteome</keyword>
<accession>A0A7K7KSZ5</accession>
<evidence type="ECO:0000313" key="3">
    <source>
        <dbReference type="EMBL" id="NWZ21755.1"/>
    </source>
</evidence>
<dbReference type="EMBL" id="VZSO01000062">
    <property type="protein sequence ID" value="NWZ21755.1"/>
    <property type="molecule type" value="Genomic_DNA"/>
</dbReference>
<feature type="non-terminal residue" evidence="3">
    <location>
        <position position="240"/>
    </location>
</feature>
<dbReference type="AlphaFoldDB" id="A0A7K7KSZ5"/>
<dbReference type="Proteomes" id="UP000525565">
    <property type="component" value="Unassembled WGS sequence"/>
</dbReference>
<organism evidence="3 4">
    <name type="scientific">Asarcornis scutulata</name>
    <dbReference type="NCBI Taxonomy" id="75869"/>
    <lineage>
        <taxon>Eukaryota</taxon>
        <taxon>Metazoa</taxon>
        <taxon>Chordata</taxon>
        <taxon>Craniata</taxon>
        <taxon>Vertebrata</taxon>
        <taxon>Euteleostomi</taxon>
        <taxon>Archelosauria</taxon>
        <taxon>Archosauria</taxon>
        <taxon>Dinosauria</taxon>
        <taxon>Saurischia</taxon>
        <taxon>Theropoda</taxon>
        <taxon>Coelurosauria</taxon>
        <taxon>Aves</taxon>
        <taxon>Neognathae</taxon>
        <taxon>Galloanserae</taxon>
        <taxon>Anseriformes</taxon>
        <taxon>Anatidae</taxon>
        <taxon>Anatinae</taxon>
        <taxon>Asarcornis</taxon>
    </lineage>
</organism>
<protein>
    <submittedName>
        <fullName evidence="3">CUL9 protein</fullName>
    </submittedName>
</protein>
<sequence length="240" mass="25893">MVNEMHGGGLVVPLGPELQACPRELLRQRRGQDGQPQYLVRWSLVRSESSAGPDAGSVSLWMSAEEACASCPALLGEGKPAGPRAEEEEEEEEEERAAGPDEASLREMEADVGSLVRRAGRQLGGAGAASVLDTVHVLSAYAGIGSLAGAFRETGALDLLARMLCHKDKRICRSAGKMLRALASHDAGSRSYILLSLSQQDGVEQHMDFDSRYTLLELFAEMMSLEEHCMSFEGIHLPQV</sequence>
<feature type="region of interest" description="Disordered" evidence="1">
    <location>
        <begin position="73"/>
        <end position="106"/>
    </location>
</feature>
<feature type="domain" description="CUL7/CUL9 N-terminal" evidence="2">
    <location>
        <begin position="7"/>
        <end position="84"/>
    </location>
</feature>
<dbReference type="InterPro" id="IPR055486">
    <property type="entry name" value="CUL7/CUL9_N"/>
</dbReference>
<gene>
    <name evidence="3" type="primary">Cul9_1</name>
    <name evidence="3" type="ORF">ASASCU_R03845</name>
</gene>
<reference evidence="3 4" key="1">
    <citation type="submission" date="2019-09" db="EMBL/GenBank/DDBJ databases">
        <title>Bird 10,000 Genomes (B10K) Project - Family phase.</title>
        <authorList>
            <person name="Zhang G."/>
        </authorList>
    </citation>
    <scope>NUCLEOTIDE SEQUENCE [LARGE SCALE GENOMIC DNA]</scope>
    <source>
        <strain evidence="3">OUT-0051</strain>
        <tissue evidence="3">Kidney</tissue>
    </source>
</reference>
<evidence type="ECO:0000259" key="2">
    <source>
        <dbReference type="Pfam" id="PF23168"/>
    </source>
</evidence>